<evidence type="ECO:0000259" key="5">
    <source>
        <dbReference type="Pfam" id="PF12850"/>
    </source>
</evidence>
<keyword evidence="3" id="KW-0378">Hydrolase</keyword>
<evidence type="ECO:0000256" key="3">
    <source>
        <dbReference type="ARBA" id="ARBA00022801"/>
    </source>
</evidence>
<dbReference type="InterPro" id="IPR000979">
    <property type="entry name" value="Phosphodiesterase_MJ0936/Vps29"/>
</dbReference>
<accession>A0A511N3C6</accession>
<protein>
    <recommendedName>
        <fullName evidence="4">Phosphoesterase</fullName>
        <ecNumber evidence="4">3.1.4.-</ecNumber>
    </recommendedName>
</protein>
<dbReference type="Pfam" id="PF12850">
    <property type="entry name" value="Metallophos_2"/>
    <property type="match status" value="1"/>
</dbReference>
<dbReference type="InterPro" id="IPR024654">
    <property type="entry name" value="Calcineurin-like_PHP_lpxH"/>
</dbReference>
<dbReference type="GO" id="GO:0016787">
    <property type="term" value="F:hydrolase activity"/>
    <property type="evidence" value="ECO:0007669"/>
    <property type="project" value="UniProtKB-UniRule"/>
</dbReference>
<sequence>MRIAIVSDTHGLLRPEVKAQLEGADFILHAGDVGKIEIHEELSTIAPMYAVRGNVDRDPWFYKHLPRTHAIKLGEVWLYMLHNLEELDLKPEEAGFDVILSGHTHIPIAEKKDGVLFLNPGSVGPKRFNLPISMAWLTIEGKKVQHKFVVF</sequence>
<evidence type="ECO:0000313" key="7">
    <source>
        <dbReference type="Proteomes" id="UP000321306"/>
    </source>
</evidence>
<comment type="similarity">
    <text evidence="1 4">Belongs to the metallophosphoesterase superfamily. YfcE family.</text>
</comment>
<proteinExistence type="inferred from homology"/>
<evidence type="ECO:0000256" key="2">
    <source>
        <dbReference type="ARBA" id="ARBA00022723"/>
    </source>
</evidence>
<dbReference type="Gene3D" id="3.60.21.10">
    <property type="match status" value="1"/>
</dbReference>
<gene>
    <name evidence="6" type="ORF">DC3_30040</name>
</gene>
<feature type="domain" description="Calcineurin-like phosphoesterase" evidence="5">
    <location>
        <begin position="1"/>
        <end position="141"/>
    </location>
</feature>
<keyword evidence="7" id="KW-1185">Reference proteome</keyword>
<comment type="cofactor">
    <cofactor evidence="4">
        <name>a divalent metal cation</name>
        <dbReference type="ChEBI" id="CHEBI:60240"/>
    </cofactor>
</comment>
<dbReference type="SUPFAM" id="SSF56300">
    <property type="entry name" value="Metallo-dependent phosphatases"/>
    <property type="match status" value="1"/>
</dbReference>
<dbReference type="InterPro" id="IPR020935">
    <property type="entry name" value="PdiEstase_YfcE_CS"/>
</dbReference>
<dbReference type="AlphaFoldDB" id="A0A511N3C6"/>
<name>A0A511N3C6_DEIC1</name>
<dbReference type="OrthoDB" id="9800565at2"/>
<reference evidence="6 7" key="1">
    <citation type="submission" date="2019-07" db="EMBL/GenBank/DDBJ databases">
        <title>Whole genome shotgun sequence of Deinococcus cellulosilyticus NBRC 106333.</title>
        <authorList>
            <person name="Hosoyama A."/>
            <person name="Uohara A."/>
            <person name="Ohji S."/>
            <person name="Ichikawa N."/>
        </authorList>
    </citation>
    <scope>NUCLEOTIDE SEQUENCE [LARGE SCALE GENOMIC DNA]</scope>
    <source>
        <strain evidence="6 7">NBRC 106333</strain>
    </source>
</reference>
<evidence type="ECO:0000256" key="4">
    <source>
        <dbReference type="RuleBase" id="RU362039"/>
    </source>
</evidence>
<organism evidence="6 7">
    <name type="scientific">Deinococcus cellulosilyticus (strain DSM 18568 / NBRC 106333 / KACC 11606 / 5516J-15)</name>
    <dbReference type="NCBI Taxonomy" id="1223518"/>
    <lineage>
        <taxon>Bacteria</taxon>
        <taxon>Thermotogati</taxon>
        <taxon>Deinococcota</taxon>
        <taxon>Deinococci</taxon>
        <taxon>Deinococcales</taxon>
        <taxon>Deinococcaceae</taxon>
        <taxon>Deinococcus</taxon>
    </lineage>
</organism>
<evidence type="ECO:0000313" key="6">
    <source>
        <dbReference type="EMBL" id="GEM47369.1"/>
    </source>
</evidence>
<dbReference type="RefSeq" id="WP_146885575.1">
    <property type="nucleotide sequence ID" value="NZ_BJXB01000013.1"/>
</dbReference>
<dbReference type="EC" id="3.1.4.-" evidence="4"/>
<dbReference type="InterPro" id="IPR029052">
    <property type="entry name" value="Metallo-depent_PP-like"/>
</dbReference>
<keyword evidence="2 4" id="KW-0479">Metal-binding</keyword>
<dbReference type="PANTHER" id="PTHR11124">
    <property type="entry name" value="VACUOLAR SORTING PROTEIN VPS29"/>
    <property type="match status" value="1"/>
</dbReference>
<comment type="caution">
    <text evidence="6">The sequence shown here is derived from an EMBL/GenBank/DDBJ whole genome shotgun (WGS) entry which is preliminary data.</text>
</comment>
<evidence type="ECO:0000256" key="1">
    <source>
        <dbReference type="ARBA" id="ARBA00008950"/>
    </source>
</evidence>
<dbReference type="PROSITE" id="PS01269">
    <property type="entry name" value="UPF0025"/>
    <property type="match status" value="1"/>
</dbReference>
<dbReference type="Proteomes" id="UP000321306">
    <property type="component" value="Unassembled WGS sequence"/>
</dbReference>
<dbReference type="GO" id="GO:0046872">
    <property type="term" value="F:metal ion binding"/>
    <property type="evidence" value="ECO:0007669"/>
    <property type="project" value="UniProtKB-KW"/>
</dbReference>
<dbReference type="NCBIfam" id="TIGR00040">
    <property type="entry name" value="yfcE"/>
    <property type="match status" value="1"/>
</dbReference>
<dbReference type="EMBL" id="BJXB01000013">
    <property type="protein sequence ID" value="GEM47369.1"/>
    <property type="molecule type" value="Genomic_DNA"/>
</dbReference>